<dbReference type="CDD" id="cd10917">
    <property type="entry name" value="CE4_NodB_like_6s_7s"/>
    <property type="match status" value="1"/>
</dbReference>
<feature type="region of interest" description="Disordered" evidence="1">
    <location>
        <begin position="33"/>
        <end position="79"/>
    </location>
</feature>
<dbReference type="PROSITE" id="PS51257">
    <property type="entry name" value="PROKAR_LIPOPROTEIN"/>
    <property type="match status" value="1"/>
</dbReference>
<comment type="caution">
    <text evidence="4">The sequence shown here is derived from an EMBL/GenBank/DDBJ whole genome shotgun (WGS) entry which is preliminary data.</text>
</comment>
<feature type="compositionally biased region" description="Gly residues" evidence="1">
    <location>
        <begin position="62"/>
        <end position="71"/>
    </location>
</feature>
<keyword evidence="5" id="KW-1185">Reference proteome</keyword>
<dbReference type="InterPro" id="IPR011330">
    <property type="entry name" value="Glyco_hydro/deAcase_b/a-brl"/>
</dbReference>
<dbReference type="Pfam" id="PF01522">
    <property type="entry name" value="Polysacc_deac_1"/>
    <property type="match status" value="1"/>
</dbReference>
<dbReference type="Gene3D" id="3.20.20.370">
    <property type="entry name" value="Glycoside hydrolase/deacetylase"/>
    <property type="match status" value="1"/>
</dbReference>
<dbReference type="GO" id="GO:0016810">
    <property type="term" value="F:hydrolase activity, acting on carbon-nitrogen (but not peptide) bonds"/>
    <property type="evidence" value="ECO:0007669"/>
    <property type="project" value="InterPro"/>
</dbReference>
<dbReference type="PANTHER" id="PTHR10587:SF134">
    <property type="entry name" value="SECRETED PROTEIN"/>
    <property type="match status" value="1"/>
</dbReference>
<feature type="signal peptide" evidence="2">
    <location>
        <begin position="1"/>
        <end position="27"/>
    </location>
</feature>
<dbReference type="InterPro" id="IPR050248">
    <property type="entry name" value="Polysacc_deacetylase_ArnD"/>
</dbReference>
<dbReference type="InterPro" id="IPR002509">
    <property type="entry name" value="NODB_dom"/>
</dbReference>
<dbReference type="Proteomes" id="UP000054011">
    <property type="component" value="Unassembled WGS sequence"/>
</dbReference>
<dbReference type="PANTHER" id="PTHR10587">
    <property type="entry name" value="GLYCOSYL TRANSFERASE-RELATED"/>
    <property type="match status" value="1"/>
</dbReference>
<protein>
    <submittedName>
        <fullName evidence="4">Polysaccharide/chitin/xylan deacetylase</fullName>
    </submittedName>
</protein>
<dbReference type="GO" id="GO:0005975">
    <property type="term" value="P:carbohydrate metabolic process"/>
    <property type="evidence" value="ECO:0007669"/>
    <property type="project" value="InterPro"/>
</dbReference>
<evidence type="ECO:0000256" key="1">
    <source>
        <dbReference type="SAM" id="MobiDB-lite"/>
    </source>
</evidence>
<dbReference type="SUPFAM" id="SSF88713">
    <property type="entry name" value="Glycoside hydrolase/deacetylase"/>
    <property type="match status" value="1"/>
</dbReference>
<accession>A0A124ECG2</accession>
<proteinExistence type="predicted"/>
<dbReference type="AlphaFoldDB" id="A0A124ECG2"/>
<dbReference type="EMBL" id="LNSV01000043">
    <property type="protein sequence ID" value="KUH37611.1"/>
    <property type="molecule type" value="Genomic_DNA"/>
</dbReference>
<name>A0A124ECG2_9ACTN</name>
<dbReference type="STRING" id="936756.ATE80_17405"/>
<keyword evidence="2" id="KW-0732">Signal</keyword>
<reference evidence="4 5" key="1">
    <citation type="submission" date="2015-11" db="EMBL/GenBank/DDBJ databases">
        <title>Genome-wide analysis reveals the secondary metabolome in Streptomyces kanasensis ZX01.</title>
        <authorList>
            <person name="Zhang G."/>
            <person name="Han L."/>
            <person name="Feng J."/>
            <person name="Zhang X."/>
        </authorList>
    </citation>
    <scope>NUCLEOTIDE SEQUENCE [LARGE SCALE GENOMIC DNA]</scope>
    <source>
        <strain evidence="4 5">ZX01</strain>
    </source>
</reference>
<dbReference type="PROSITE" id="PS51677">
    <property type="entry name" value="NODB"/>
    <property type="match status" value="1"/>
</dbReference>
<evidence type="ECO:0000313" key="4">
    <source>
        <dbReference type="EMBL" id="KUH37611.1"/>
    </source>
</evidence>
<gene>
    <name evidence="4" type="ORF">ATE80_17405</name>
</gene>
<evidence type="ECO:0000259" key="3">
    <source>
        <dbReference type="PROSITE" id="PS51677"/>
    </source>
</evidence>
<feature type="domain" description="NodB homology" evidence="3">
    <location>
        <begin position="124"/>
        <end position="307"/>
    </location>
</feature>
<organism evidence="4 5">
    <name type="scientific">Streptomyces kanasensis</name>
    <dbReference type="NCBI Taxonomy" id="936756"/>
    <lineage>
        <taxon>Bacteria</taxon>
        <taxon>Bacillati</taxon>
        <taxon>Actinomycetota</taxon>
        <taxon>Actinomycetes</taxon>
        <taxon>Kitasatosporales</taxon>
        <taxon>Streptomycetaceae</taxon>
        <taxon>Streptomyces</taxon>
    </lineage>
</organism>
<evidence type="ECO:0000313" key="5">
    <source>
        <dbReference type="Proteomes" id="UP000054011"/>
    </source>
</evidence>
<feature type="chain" id="PRO_5039586368" evidence="2">
    <location>
        <begin position="28"/>
        <end position="307"/>
    </location>
</feature>
<evidence type="ECO:0000256" key="2">
    <source>
        <dbReference type="SAM" id="SignalP"/>
    </source>
</evidence>
<sequence length="307" mass="32619">MHCPVNRTTVKVAVAALSALVATGLAAGCTTGGGGGGGSAARPGPDWTAASTPAPSARENGAGAGTGGGEAGPPDAAQRAAAYRKWGLEPLPAPPAAPAVKPVRTVRTGAERVPVISDVPTKDKVVFLTIDDGAEKDPKFAEMMRDLDVPFTMFLTDSAIRADYGYFKPLAALGNGVANHTLTHPNLRTLGAGEQEREICGQQRRLRETYGTAPRLFRPPYGNWNEDTRAAAGRCGVDAIVLWRESMQITDMQYQRGDRKLHPGDIVLAHFRGPADLKGTSMTEMTANLLRRVQEQGFTVARLEDYV</sequence>